<gene>
    <name evidence="8" type="ORF">PQG83_00855</name>
</gene>
<keyword evidence="9" id="KW-1185">Reference proteome</keyword>
<dbReference type="PANTHER" id="PTHR37823">
    <property type="entry name" value="CYTOCHROME C-553-LIKE"/>
    <property type="match status" value="1"/>
</dbReference>
<evidence type="ECO:0000256" key="1">
    <source>
        <dbReference type="ARBA" id="ARBA00022448"/>
    </source>
</evidence>
<proteinExistence type="predicted"/>
<keyword evidence="2 6" id="KW-0349">Heme</keyword>
<dbReference type="KEGG" id="nneo:PQG83_00855"/>
<keyword evidence="1" id="KW-0813">Transport</keyword>
<dbReference type="GO" id="GO:0009055">
    <property type="term" value="F:electron transfer activity"/>
    <property type="evidence" value="ECO:0007669"/>
    <property type="project" value="InterPro"/>
</dbReference>
<keyword evidence="4" id="KW-0249">Electron transport</keyword>
<dbReference type="InterPro" id="IPR036909">
    <property type="entry name" value="Cyt_c-like_dom_sf"/>
</dbReference>
<dbReference type="PROSITE" id="PS51007">
    <property type="entry name" value="CYTC"/>
    <property type="match status" value="1"/>
</dbReference>
<dbReference type="InterPro" id="IPR051811">
    <property type="entry name" value="Cytochrome_c550/c551-like"/>
</dbReference>
<sequence length="116" mass="12931">MKPLHSSVGAILISTIMSLIPFLQALAMEEEAQPGKALFQQYCQDCHGPQRDGRGVLRPFLEQDPANLTSQMTQNKSNQELFSMIKKGGGEMHGWADTFTDEQVLDLVHYIRALSP</sequence>
<protein>
    <submittedName>
        <fullName evidence="8">Cytochrome c</fullName>
    </submittedName>
</protein>
<dbReference type="AlphaFoldDB" id="A0AA96K0Q9"/>
<dbReference type="GO" id="GO:0046872">
    <property type="term" value="F:metal ion binding"/>
    <property type="evidence" value="ECO:0007669"/>
    <property type="project" value="UniProtKB-KW"/>
</dbReference>
<keyword evidence="3 6" id="KW-0479">Metal-binding</keyword>
<dbReference type="SUPFAM" id="SSF46626">
    <property type="entry name" value="Cytochrome c"/>
    <property type="match status" value="1"/>
</dbReference>
<evidence type="ECO:0000256" key="5">
    <source>
        <dbReference type="ARBA" id="ARBA00023004"/>
    </source>
</evidence>
<evidence type="ECO:0000313" key="8">
    <source>
        <dbReference type="EMBL" id="WNM62326.1"/>
    </source>
</evidence>
<evidence type="ECO:0000256" key="6">
    <source>
        <dbReference type="PROSITE-ProRule" id="PRU00433"/>
    </source>
</evidence>
<dbReference type="Proteomes" id="UP001302494">
    <property type="component" value="Chromosome"/>
</dbReference>
<dbReference type="PANTHER" id="PTHR37823:SF1">
    <property type="entry name" value="CYTOCHROME C-553-LIKE"/>
    <property type="match status" value="1"/>
</dbReference>
<evidence type="ECO:0000256" key="4">
    <source>
        <dbReference type="ARBA" id="ARBA00022982"/>
    </source>
</evidence>
<dbReference type="EMBL" id="CP116968">
    <property type="protein sequence ID" value="WNM62326.1"/>
    <property type="molecule type" value="Genomic_DNA"/>
</dbReference>
<reference evidence="8 9" key="1">
    <citation type="submission" date="2023-01" db="EMBL/GenBank/DDBJ databases">
        <title>Cultivation and genomic characterization of new, ubiquitous marine nitrite-oxidizing bacteria from the Nitrospirales.</title>
        <authorList>
            <person name="Mueller A.J."/>
            <person name="Daebeler A."/>
            <person name="Herbold C.W."/>
            <person name="Kirkegaard R.H."/>
            <person name="Daims H."/>
        </authorList>
    </citation>
    <scope>NUCLEOTIDE SEQUENCE [LARGE SCALE GENOMIC DNA]</scope>
    <source>
        <strain evidence="8 9">DK</strain>
    </source>
</reference>
<dbReference type="RefSeq" id="WP_312745655.1">
    <property type="nucleotide sequence ID" value="NZ_CP116968.1"/>
</dbReference>
<evidence type="ECO:0000256" key="2">
    <source>
        <dbReference type="ARBA" id="ARBA00022617"/>
    </source>
</evidence>
<feature type="domain" description="Cytochrome c" evidence="7">
    <location>
        <begin position="30"/>
        <end position="115"/>
    </location>
</feature>
<keyword evidence="5 6" id="KW-0408">Iron</keyword>
<dbReference type="Gene3D" id="1.10.760.10">
    <property type="entry name" value="Cytochrome c-like domain"/>
    <property type="match status" value="1"/>
</dbReference>
<name>A0AA96K0Q9_9BACT</name>
<organism evidence="8 9">
    <name type="scientific">Candidatus Nitrospira neomarina</name>
    <dbReference type="NCBI Taxonomy" id="3020899"/>
    <lineage>
        <taxon>Bacteria</taxon>
        <taxon>Pseudomonadati</taxon>
        <taxon>Nitrospirota</taxon>
        <taxon>Nitrospiria</taxon>
        <taxon>Nitrospirales</taxon>
        <taxon>Nitrospiraceae</taxon>
        <taxon>Nitrospira</taxon>
    </lineage>
</organism>
<evidence type="ECO:0000313" key="9">
    <source>
        <dbReference type="Proteomes" id="UP001302494"/>
    </source>
</evidence>
<evidence type="ECO:0000259" key="7">
    <source>
        <dbReference type="PROSITE" id="PS51007"/>
    </source>
</evidence>
<dbReference type="Pfam" id="PF13442">
    <property type="entry name" value="Cytochrome_CBB3"/>
    <property type="match status" value="1"/>
</dbReference>
<evidence type="ECO:0000256" key="3">
    <source>
        <dbReference type="ARBA" id="ARBA00022723"/>
    </source>
</evidence>
<dbReference type="InterPro" id="IPR009056">
    <property type="entry name" value="Cyt_c-like_dom"/>
</dbReference>
<accession>A0AA96K0Q9</accession>
<dbReference type="GO" id="GO:0020037">
    <property type="term" value="F:heme binding"/>
    <property type="evidence" value="ECO:0007669"/>
    <property type="project" value="InterPro"/>
</dbReference>